<keyword evidence="2" id="KW-1185">Reference proteome</keyword>
<dbReference type="EMBL" id="JAAGAB010000002">
    <property type="protein sequence ID" value="NDV01179.1"/>
    <property type="molecule type" value="Genomic_DNA"/>
</dbReference>
<dbReference type="AlphaFoldDB" id="A0A6B2JWY8"/>
<name>A0A6B2JWY8_9RHOB</name>
<comment type="caution">
    <text evidence="1">The sequence shown here is derived from an EMBL/GenBank/DDBJ whole genome shotgun (WGS) entry which is preliminary data.</text>
</comment>
<sequence length="397" mass="43671">MTDGQSIGADALGKDLAEITAGIDALYRGGLGTDGFLAREGLIPVAVAEIAPRPLRDWDEVQDALAALMERVPAEAGDAQRQGWLTEMTISLASVSRLFAGETQSFETRLKEQLCVGTTLVPEAVLQGYRDTLAEALGELGYRSGELSADVATWEADTTVSPDQVIDVLKGLETEAQVRSQRLVFDIGDDWITPIGVREKPFNAYCDYPGRQLLLNLGYRYTRFELKHLATHEAFPGHLVHLSRRETLVREGRMPLEGAQVVTSTASSPLFEGIADNGLDLLDWIEGPGDAAGLALMRLRSALRCNASWMIFAEGKSIDEVAEVIAPLSFQQPETMRHRLALISHELRAPFLYAYWCGDDAVHRFLEATRDWPRAKVMEELYDRMHTPTTLAAAASA</sequence>
<accession>A0A6B2JWY8</accession>
<reference evidence="1 2" key="1">
    <citation type="submission" date="2020-02" db="EMBL/GenBank/DDBJ databases">
        <title>Pseudoroseicyclus tamarix, sp. nov., isolated from offshore sediment of a Tamarix chinensis forest.</title>
        <authorList>
            <person name="Gai Y."/>
        </authorList>
    </citation>
    <scope>NUCLEOTIDE SEQUENCE [LARGE SCALE GENOMIC DNA]</scope>
    <source>
        <strain evidence="1 2">CLL3-39</strain>
    </source>
</reference>
<proteinExistence type="predicted"/>
<evidence type="ECO:0000313" key="1">
    <source>
        <dbReference type="EMBL" id="NDV01179.1"/>
    </source>
</evidence>
<protein>
    <recommendedName>
        <fullName evidence="3">DUF885 domain-containing protein</fullName>
    </recommendedName>
</protein>
<evidence type="ECO:0008006" key="3">
    <source>
        <dbReference type="Google" id="ProtNLM"/>
    </source>
</evidence>
<organism evidence="1 2">
    <name type="scientific">Pseudoroseicyclus tamaricis</name>
    <dbReference type="NCBI Taxonomy" id="2705421"/>
    <lineage>
        <taxon>Bacteria</taxon>
        <taxon>Pseudomonadati</taxon>
        <taxon>Pseudomonadota</taxon>
        <taxon>Alphaproteobacteria</taxon>
        <taxon>Rhodobacterales</taxon>
        <taxon>Paracoccaceae</taxon>
        <taxon>Pseudoroseicyclus</taxon>
    </lineage>
</organism>
<evidence type="ECO:0000313" key="2">
    <source>
        <dbReference type="Proteomes" id="UP000474757"/>
    </source>
</evidence>
<dbReference type="Proteomes" id="UP000474757">
    <property type="component" value="Unassembled WGS sequence"/>
</dbReference>
<gene>
    <name evidence="1" type="ORF">GZA08_09395</name>
</gene>
<dbReference type="RefSeq" id="WP_163892624.1">
    <property type="nucleotide sequence ID" value="NZ_JAAFYS010000002.1"/>
</dbReference>